<name>A0A444MC04_9RHOB</name>
<evidence type="ECO:0000256" key="5">
    <source>
        <dbReference type="ARBA" id="ARBA00023136"/>
    </source>
</evidence>
<evidence type="ECO:0000259" key="7">
    <source>
        <dbReference type="Pfam" id="PF00482"/>
    </source>
</evidence>
<evidence type="ECO:0000256" key="1">
    <source>
        <dbReference type="ARBA" id="ARBA00004651"/>
    </source>
</evidence>
<dbReference type="PANTHER" id="PTHR35007:SF2">
    <property type="entry name" value="PILUS ASSEMBLE PROTEIN"/>
    <property type="match status" value="1"/>
</dbReference>
<keyword evidence="3 6" id="KW-0812">Transmembrane</keyword>
<dbReference type="EMBL" id="SBLC01000010">
    <property type="protein sequence ID" value="RWY41523.1"/>
    <property type="molecule type" value="Genomic_DNA"/>
</dbReference>
<comment type="caution">
    <text evidence="8">The sequence shown here is derived from an EMBL/GenBank/DDBJ whole genome shotgun (WGS) entry which is preliminary data.</text>
</comment>
<feature type="transmembrane region" description="Helical" evidence="6">
    <location>
        <begin position="6"/>
        <end position="25"/>
    </location>
</feature>
<evidence type="ECO:0000256" key="4">
    <source>
        <dbReference type="ARBA" id="ARBA00022989"/>
    </source>
</evidence>
<evidence type="ECO:0000256" key="6">
    <source>
        <dbReference type="SAM" id="Phobius"/>
    </source>
</evidence>
<comment type="subcellular location">
    <subcellularLocation>
        <location evidence="1">Cell membrane</location>
        <topology evidence="1">Multi-pass membrane protein</topology>
    </subcellularLocation>
</comment>
<proteinExistence type="predicted"/>
<keyword evidence="5 6" id="KW-0472">Membrane</keyword>
<gene>
    <name evidence="8" type="ORF">EP867_08750</name>
</gene>
<dbReference type="OrthoDB" id="9810662at2"/>
<protein>
    <submittedName>
        <fullName evidence="8">Type II secretion system F family protein</fullName>
    </submittedName>
</protein>
<dbReference type="GO" id="GO:0005886">
    <property type="term" value="C:plasma membrane"/>
    <property type="evidence" value="ECO:0007669"/>
    <property type="project" value="UniProtKB-SubCell"/>
</dbReference>
<feature type="domain" description="Type II secretion system protein GspF" evidence="7">
    <location>
        <begin position="140"/>
        <end position="266"/>
    </location>
</feature>
<dbReference type="InterPro" id="IPR018076">
    <property type="entry name" value="T2SS_GspF_dom"/>
</dbReference>
<dbReference type="Pfam" id="PF00482">
    <property type="entry name" value="T2SSF"/>
    <property type="match status" value="1"/>
</dbReference>
<dbReference type="RefSeq" id="WP_128488235.1">
    <property type="nucleotide sequence ID" value="NZ_JBHLXB010000007.1"/>
</dbReference>
<sequence length="277" mass="30176">MSLDAAVPLIPALFLMAAACFFLAWRADRFAPAQSDAVSAVRVHPVGEVTRQLEQAGFRFAGARHVFTLVKILSLLIFAGLGQVIARMALAGRANEELLALMLSAGLGLMGMFLPVFLVDQRRAAYQTRIRNAVPDAFDFLQVCVEAGQSIDAALMRVTEELVPMHPDLARAFRELTDSLAAGADRGEAFEELAEVTDSSDLRQFATILNQSARMGTPVAQTLRVFSADLRDQHLRNTEARANVLPTKMTLGSMIFTVPPLLIVLLAPSLLRLVNVF</sequence>
<keyword evidence="4 6" id="KW-1133">Transmembrane helix</keyword>
<keyword evidence="2" id="KW-1003">Cell membrane</keyword>
<feature type="transmembrane region" description="Helical" evidence="6">
    <location>
        <begin position="98"/>
        <end position="119"/>
    </location>
</feature>
<keyword evidence="9" id="KW-1185">Reference proteome</keyword>
<dbReference type="PANTHER" id="PTHR35007">
    <property type="entry name" value="INTEGRAL MEMBRANE PROTEIN-RELATED"/>
    <property type="match status" value="1"/>
</dbReference>
<evidence type="ECO:0000256" key="2">
    <source>
        <dbReference type="ARBA" id="ARBA00022475"/>
    </source>
</evidence>
<reference evidence="8 9" key="1">
    <citation type="journal article" date="2015" name="Int. J. Syst. Evol. Microbiol.">
        <title>Gemmobacter intermedius sp. nov., isolated from a white stork (Ciconia ciconia).</title>
        <authorList>
            <person name="Kampfer P."/>
            <person name="Jerzak L."/>
            <person name="Wilharm G."/>
            <person name="Golke J."/>
            <person name="Busse H.J."/>
            <person name="Glaeser S.P."/>
        </authorList>
    </citation>
    <scope>NUCLEOTIDE SEQUENCE [LARGE SCALE GENOMIC DNA]</scope>
    <source>
        <strain evidence="8 9">119/4</strain>
    </source>
</reference>
<accession>A0A444MC04</accession>
<evidence type="ECO:0000256" key="3">
    <source>
        <dbReference type="ARBA" id="ARBA00022692"/>
    </source>
</evidence>
<organism evidence="8 9">
    <name type="scientific">Falsigemmobacter intermedius</name>
    <dbReference type="NCBI Taxonomy" id="1553448"/>
    <lineage>
        <taxon>Bacteria</taxon>
        <taxon>Pseudomonadati</taxon>
        <taxon>Pseudomonadota</taxon>
        <taxon>Alphaproteobacteria</taxon>
        <taxon>Rhodobacterales</taxon>
        <taxon>Paracoccaceae</taxon>
        <taxon>Falsigemmobacter</taxon>
    </lineage>
</organism>
<evidence type="ECO:0000313" key="8">
    <source>
        <dbReference type="EMBL" id="RWY41523.1"/>
    </source>
</evidence>
<dbReference type="AlphaFoldDB" id="A0A444MC04"/>
<dbReference type="Proteomes" id="UP000287168">
    <property type="component" value="Unassembled WGS sequence"/>
</dbReference>
<evidence type="ECO:0000313" key="9">
    <source>
        <dbReference type="Proteomes" id="UP000287168"/>
    </source>
</evidence>
<feature type="transmembrane region" description="Helical" evidence="6">
    <location>
        <begin position="251"/>
        <end position="271"/>
    </location>
</feature>
<feature type="transmembrane region" description="Helical" evidence="6">
    <location>
        <begin position="66"/>
        <end position="86"/>
    </location>
</feature>